<name>A0A1F5G505_9BACT</name>
<feature type="transmembrane region" description="Helical" evidence="1">
    <location>
        <begin position="145"/>
        <end position="165"/>
    </location>
</feature>
<comment type="caution">
    <text evidence="2">The sequence shown here is derived from an EMBL/GenBank/DDBJ whole genome shotgun (WGS) entry which is preliminary data.</text>
</comment>
<dbReference type="AlphaFoldDB" id="A0A1F5G505"/>
<keyword evidence="1" id="KW-0472">Membrane</keyword>
<reference evidence="2 3" key="1">
    <citation type="journal article" date="2016" name="Nat. Commun.">
        <title>Thousands of microbial genomes shed light on interconnected biogeochemical processes in an aquifer system.</title>
        <authorList>
            <person name="Anantharaman K."/>
            <person name="Brown C.T."/>
            <person name="Hug L.A."/>
            <person name="Sharon I."/>
            <person name="Castelle C.J."/>
            <person name="Probst A.J."/>
            <person name="Thomas B.C."/>
            <person name="Singh A."/>
            <person name="Wilkins M.J."/>
            <person name="Karaoz U."/>
            <person name="Brodie E.L."/>
            <person name="Williams K.H."/>
            <person name="Hubbard S.S."/>
            <person name="Banfield J.F."/>
        </authorList>
    </citation>
    <scope>NUCLEOTIDE SEQUENCE [LARGE SCALE GENOMIC DNA]</scope>
</reference>
<organism evidence="2 3">
    <name type="scientific">Candidatus Curtissbacteria bacterium RBG_16_39_7</name>
    <dbReference type="NCBI Taxonomy" id="1797707"/>
    <lineage>
        <taxon>Bacteria</taxon>
        <taxon>Candidatus Curtissiibacteriota</taxon>
    </lineage>
</organism>
<sequence length="177" mass="20762">MIFFFTYLILPTPNIPPLPNSERSTEPGDTVQVPRVSGYYTNLQRAEVTNFYKENFSRSSFLGLPLPVITLNHPPEYSRDVIRDQILSSYLEEYIHPFRDSLYINGWEPDIYFKDNPSAREQFQNLVGENKYFSKVTLRPFYSNIILRIGLFLTGLILFYVLYLLSKRILTSGWKVE</sequence>
<accession>A0A1F5G505</accession>
<dbReference type="Proteomes" id="UP000176628">
    <property type="component" value="Unassembled WGS sequence"/>
</dbReference>
<dbReference type="EMBL" id="MFAV01000001">
    <property type="protein sequence ID" value="OGD86946.1"/>
    <property type="molecule type" value="Genomic_DNA"/>
</dbReference>
<evidence type="ECO:0000256" key="1">
    <source>
        <dbReference type="SAM" id="Phobius"/>
    </source>
</evidence>
<keyword evidence="1" id="KW-0812">Transmembrane</keyword>
<evidence type="ECO:0000313" key="2">
    <source>
        <dbReference type="EMBL" id="OGD86946.1"/>
    </source>
</evidence>
<evidence type="ECO:0000313" key="3">
    <source>
        <dbReference type="Proteomes" id="UP000176628"/>
    </source>
</evidence>
<gene>
    <name evidence="2" type="ORF">A2Z23_01640</name>
</gene>
<keyword evidence="1" id="KW-1133">Transmembrane helix</keyword>
<protein>
    <submittedName>
        <fullName evidence="2">Uncharacterized protein</fullName>
    </submittedName>
</protein>
<proteinExistence type="predicted"/>